<proteinExistence type="predicted"/>
<evidence type="ECO:0000313" key="1">
    <source>
        <dbReference type="EMBL" id="QKE90055.1"/>
    </source>
</evidence>
<accession>A0A6M8HP42</accession>
<protein>
    <submittedName>
        <fullName evidence="1">Uncharacterized protein</fullName>
    </submittedName>
</protein>
<dbReference type="AlphaFoldDB" id="A0A6M8HP42"/>
<evidence type="ECO:0000313" key="2">
    <source>
        <dbReference type="Proteomes" id="UP000500767"/>
    </source>
</evidence>
<name>A0A6M8HP42_9PROT</name>
<reference evidence="1 2" key="1">
    <citation type="journal article" date="2014" name="World J. Microbiol. Biotechnol.">
        <title>Biodiversity and physiological characteristics of Antarctic and Arctic lichens-associated bacteria.</title>
        <authorList>
            <person name="Lee Y.M."/>
            <person name="Kim E.H."/>
            <person name="Lee H.K."/>
            <person name="Hong S.G."/>
        </authorList>
    </citation>
    <scope>NUCLEOTIDE SEQUENCE [LARGE SCALE GENOMIC DNA]</scope>
    <source>
        <strain evidence="1 2">PAMC 26569</strain>
    </source>
</reference>
<dbReference type="RefSeq" id="WP_171835994.1">
    <property type="nucleotide sequence ID" value="NZ_CP053708.1"/>
</dbReference>
<dbReference type="EMBL" id="CP053708">
    <property type="protein sequence ID" value="QKE90055.1"/>
    <property type="molecule type" value="Genomic_DNA"/>
</dbReference>
<keyword evidence="2" id="KW-1185">Reference proteome</keyword>
<dbReference type="Proteomes" id="UP000500767">
    <property type="component" value="Chromosome"/>
</dbReference>
<organism evidence="1 2">
    <name type="scientific">Lichenicola cladoniae</name>
    <dbReference type="NCBI Taxonomy" id="1484109"/>
    <lineage>
        <taxon>Bacteria</taxon>
        <taxon>Pseudomonadati</taxon>
        <taxon>Pseudomonadota</taxon>
        <taxon>Alphaproteobacteria</taxon>
        <taxon>Acetobacterales</taxon>
        <taxon>Acetobacteraceae</taxon>
        <taxon>Lichenicola</taxon>
    </lineage>
</organism>
<gene>
    <name evidence="1" type="ORF">HN018_08325</name>
</gene>
<dbReference type="KEGG" id="lck:HN018_08325"/>
<sequence length="79" mass="8820">MNAAYTVLYLMLQRGISGQHALRRLAASDGWSVGRQERTGLGRIALLCADELPDGFAAHGRLDRKPWKRLNTSKARSLR</sequence>